<dbReference type="GO" id="GO:0005634">
    <property type="term" value="C:nucleus"/>
    <property type="evidence" value="ECO:0007669"/>
    <property type="project" value="TreeGrafter"/>
</dbReference>
<evidence type="ECO:0000256" key="4">
    <source>
        <dbReference type="RuleBase" id="RU367014"/>
    </source>
</evidence>
<organism evidence="5 6">
    <name type="scientific">Suillus plorans</name>
    <dbReference type="NCBI Taxonomy" id="116603"/>
    <lineage>
        <taxon>Eukaryota</taxon>
        <taxon>Fungi</taxon>
        <taxon>Dikarya</taxon>
        <taxon>Basidiomycota</taxon>
        <taxon>Agaricomycotina</taxon>
        <taxon>Agaricomycetes</taxon>
        <taxon>Agaricomycetidae</taxon>
        <taxon>Boletales</taxon>
        <taxon>Suillineae</taxon>
        <taxon>Suillaceae</taxon>
        <taxon>Suillus</taxon>
    </lineage>
</organism>
<evidence type="ECO:0000256" key="1">
    <source>
        <dbReference type="ARBA" id="ARBA00007756"/>
    </source>
</evidence>
<dbReference type="GO" id="GO:0009267">
    <property type="term" value="P:cellular response to starvation"/>
    <property type="evidence" value="ECO:0007669"/>
    <property type="project" value="TreeGrafter"/>
</dbReference>
<evidence type="ECO:0000256" key="2">
    <source>
        <dbReference type="ARBA" id="ARBA00022741"/>
    </source>
</evidence>
<dbReference type="GO" id="GO:0005525">
    <property type="term" value="F:GTP binding"/>
    <property type="evidence" value="ECO:0007669"/>
    <property type="project" value="UniProtKB-UniRule"/>
</dbReference>
<sequence>MRVARHFIDIFILLEIWDCPGNVTVDTLGLSLANVSTMVFVIHIRGLYQHPVSKLYLYTKRKGFKRTTTSDTSVRYMNASWTASDESPEFESIYDHSIREAFSRVLYKLIDPLSSLLLSSPKAFLFDTFSKIHVATDACRLSPTLAPTPSPIATTSTPTSGTTLTGTRTASALGLIDKRDVISLRNPEANKRSTVCWLEVQTFTRYGP</sequence>
<dbReference type="GO" id="GO:0010507">
    <property type="term" value="P:negative regulation of autophagy"/>
    <property type="evidence" value="ECO:0007669"/>
    <property type="project" value="TreeGrafter"/>
</dbReference>
<dbReference type="Gene3D" id="3.40.50.300">
    <property type="entry name" value="P-loop containing nucleotide triphosphate hydrolases"/>
    <property type="match status" value="1"/>
</dbReference>
<dbReference type="GO" id="GO:0003924">
    <property type="term" value="F:GTPase activity"/>
    <property type="evidence" value="ECO:0007669"/>
    <property type="project" value="UniProtKB-UniRule"/>
</dbReference>
<dbReference type="Proteomes" id="UP000719766">
    <property type="component" value="Unassembled WGS sequence"/>
</dbReference>
<dbReference type="GO" id="GO:0000329">
    <property type="term" value="C:fungal-type vacuole membrane"/>
    <property type="evidence" value="ECO:0007669"/>
    <property type="project" value="TreeGrafter"/>
</dbReference>
<protein>
    <recommendedName>
        <fullName evidence="4">GTP-binding protein</fullName>
    </recommendedName>
</protein>
<evidence type="ECO:0000313" key="6">
    <source>
        <dbReference type="Proteomes" id="UP000719766"/>
    </source>
</evidence>
<dbReference type="InterPro" id="IPR006762">
    <property type="entry name" value="Gtr1_RagA"/>
</dbReference>
<dbReference type="AlphaFoldDB" id="A0A9P7AHF1"/>
<gene>
    <name evidence="5" type="ORF">HD556DRAFT_1493058</name>
</gene>
<keyword evidence="3 4" id="KW-0342">GTP-binding</keyword>
<dbReference type="GO" id="GO:1990131">
    <property type="term" value="C:Gtr1-Gtr2 GTPase complex"/>
    <property type="evidence" value="ECO:0007669"/>
    <property type="project" value="UniProtKB-UniRule"/>
</dbReference>
<comment type="subunit">
    <text evidence="4">Component of the GSE complex.</text>
</comment>
<name>A0A9P7AHF1_9AGAM</name>
<dbReference type="PANTHER" id="PTHR11259">
    <property type="entry name" value="RAS-RELATED GTP BINDING RAG/GTR YEAST"/>
    <property type="match status" value="1"/>
</dbReference>
<reference evidence="5" key="1">
    <citation type="journal article" date="2020" name="New Phytol.">
        <title>Comparative genomics reveals dynamic genome evolution in host specialist ectomycorrhizal fungi.</title>
        <authorList>
            <person name="Lofgren L.A."/>
            <person name="Nguyen N.H."/>
            <person name="Vilgalys R."/>
            <person name="Ruytinx J."/>
            <person name="Liao H.L."/>
            <person name="Branco S."/>
            <person name="Kuo A."/>
            <person name="LaButti K."/>
            <person name="Lipzen A."/>
            <person name="Andreopoulos W."/>
            <person name="Pangilinan J."/>
            <person name="Riley R."/>
            <person name="Hundley H."/>
            <person name="Na H."/>
            <person name="Barry K."/>
            <person name="Grigoriev I.V."/>
            <person name="Stajich J.E."/>
            <person name="Kennedy P.G."/>
        </authorList>
    </citation>
    <scope>NUCLEOTIDE SEQUENCE</scope>
    <source>
        <strain evidence="5">S12</strain>
    </source>
</reference>
<dbReference type="GO" id="GO:1904263">
    <property type="term" value="P:positive regulation of TORC1 signaling"/>
    <property type="evidence" value="ECO:0007669"/>
    <property type="project" value="TreeGrafter"/>
</dbReference>
<evidence type="ECO:0000313" key="5">
    <source>
        <dbReference type="EMBL" id="KAG1789535.1"/>
    </source>
</evidence>
<comment type="caution">
    <text evidence="5">The sequence shown here is derived from an EMBL/GenBank/DDBJ whole genome shotgun (WGS) entry which is preliminary data.</text>
</comment>
<comment type="similarity">
    <text evidence="1 4">Belongs to the GTR/RAG GTP-binding protein family.</text>
</comment>
<dbReference type="PANTHER" id="PTHR11259:SF2">
    <property type="entry name" value="GH16429P"/>
    <property type="match status" value="1"/>
</dbReference>
<keyword evidence="6" id="KW-1185">Reference proteome</keyword>
<accession>A0A9P7AHF1</accession>
<dbReference type="RefSeq" id="XP_041156595.1">
    <property type="nucleotide sequence ID" value="XM_041308828.1"/>
</dbReference>
<dbReference type="InterPro" id="IPR027417">
    <property type="entry name" value="P-loop_NTPase"/>
</dbReference>
<comment type="function">
    <text evidence="4">GTPase involved in activation of the TORC1 signaling pathway, which promotes growth and represses autophagy in nutrient-rich conditions.</text>
</comment>
<proteinExistence type="inferred from homology"/>
<keyword evidence="2 4" id="KW-0547">Nucleotide-binding</keyword>
<dbReference type="EMBL" id="JABBWE010000058">
    <property type="protein sequence ID" value="KAG1789535.1"/>
    <property type="molecule type" value="Genomic_DNA"/>
</dbReference>
<dbReference type="GeneID" id="64602592"/>
<evidence type="ECO:0000256" key="3">
    <source>
        <dbReference type="ARBA" id="ARBA00023134"/>
    </source>
</evidence>
<dbReference type="OrthoDB" id="26136at2759"/>